<gene>
    <name evidence="3" type="ORF">Amon01_000896500</name>
</gene>
<organism evidence="3 4">
    <name type="scientific">Ambrosiozyma monospora</name>
    <name type="common">Yeast</name>
    <name type="synonym">Endomycopsis monosporus</name>
    <dbReference type="NCBI Taxonomy" id="43982"/>
    <lineage>
        <taxon>Eukaryota</taxon>
        <taxon>Fungi</taxon>
        <taxon>Dikarya</taxon>
        <taxon>Ascomycota</taxon>
        <taxon>Saccharomycotina</taxon>
        <taxon>Pichiomycetes</taxon>
        <taxon>Pichiales</taxon>
        <taxon>Pichiaceae</taxon>
        <taxon>Ambrosiozyma</taxon>
    </lineage>
</organism>
<reference evidence="3" key="1">
    <citation type="submission" date="2023-04" db="EMBL/GenBank/DDBJ databases">
        <title>Ambrosiozyma monospora NBRC 1965.</title>
        <authorList>
            <person name="Ichikawa N."/>
            <person name="Sato H."/>
            <person name="Tonouchi N."/>
        </authorList>
    </citation>
    <scope>NUCLEOTIDE SEQUENCE</scope>
    <source>
        <strain evidence="3">NBRC 1965</strain>
    </source>
</reference>
<feature type="domain" description="Jacalin-type lectin" evidence="2">
    <location>
        <begin position="237"/>
        <end position="372"/>
    </location>
</feature>
<dbReference type="AlphaFoldDB" id="A0A9W6SXH8"/>
<dbReference type="Pfam" id="PF01419">
    <property type="entry name" value="Jacalin"/>
    <property type="match status" value="1"/>
</dbReference>
<dbReference type="Gene3D" id="2.100.10.30">
    <property type="entry name" value="Jacalin-like lectin domain"/>
    <property type="match status" value="1"/>
</dbReference>
<dbReference type="InterPro" id="IPR036404">
    <property type="entry name" value="Jacalin-like_lectin_dom_sf"/>
</dbReference>
<name>A0A9W6SXH8_AMBMO</name>
<proteinExistence type="predicted"/>
<evidence type="ECO:0000259" key="2">
    <source>
        <dbReference type="PROSITE" id="PS51752"/>
    </source>
</evidence>
<accession>A0A9W6SXH8</accession>
<dbReference type="InterPro" id="IPR001229">
    <property type="entry name" value="Jacalin-like_lectin_dom"/>
</dbReference>
<sequence length="372" mass="41823">MPQLAPLQQVLPTTAIFPPTPAQSPLQNKSVPVSPKTAPLKASTAPRFTTIRIPDSIDATKEEPTKYVFLGNKLVPFPKHERKRPHPAKKVRFAAFPTPQTTTIQASMALGNPIAVIPQMVDTLVAYLAYLRLTRPTFVKSLLANLGSICNSSYYYVLIIANQKLANCKDVAFNSIVFQKDVFWIQDQQYVGYRIIVFGAGQLTLDSVDNTFESYGFSNGFRSGNDLCKVQWISKTTRESCWYGLGIGGNVVEMTGRLDRKQIARVEVYYSSYIHAIRFVFEDGHSETVGKVVGNYDTFTFLQGEKILGVKLWCGERLNAIQFRTTLGRMSKYVGFFCDPKAQRYDLSFNYPLRYVTGVVGSGIECIKFHWL</sequence>
<keyword evidence="4" id="KW-1185">Reference proteome</keyword>
<feature type="region of interest" description="Disordered" evidence="1">
    <location>
        <begin position="15"/>
        <end position="40"/>
    </location>
</feature>
<dbReference type="PROSITE" id="PS51752">
    <property type="entry name" value="JACALIN_LECTIN"/>
    <property type="match status" value="1"/>
</dbReference>
<evidence type="ECO:0000256" key="1">
    <source>
        <dbReference type="SAM" id="MobiDB-lite"/>
    </source>
</evidence>
<evidence type="ECO:0000313" key="3">
    <source>
        <dbReference type="EMBL" id="GME68084.1"/>
    </source>
</evidence>
<comment type="caution">
    <text evidence="3">The sequence shown here is derived from an EMBL/GenBank/DDBJ whole genome shotgun (WGS) entry which is preliminary data.</text>
</comment>
<dbReference type="SUPFAM" id="SSF51101">
    <property type="entry name" value="Mannose-binding lectins"/>
    <property type="match status" value="1"/>
</dbReference>
<protein>
    <submittedName>
        <fullName evidence="3">Unnamed protein product</fullName>
    </submittedName>
</protein>
<dbReference type="EMBL" id="BSXU01009088">
    <property type="protein sequence ID" value="GME68084.1"/>
    <property type="molecule type" value="Genomic_DNA"/>
</dbReference>
<evidence type="ECO:0000313" key="4">
    <source>
        <dbReference type="Proteomes" id="UP001165063"/>
    </source>
</evidence>
<dbReference type="Proteomes" id="UP001165063">
    <property type="component" value="Unassembled WGS sequence"/>
</dbReference>